<feature type="compositionally biased region" description="Polar residues" evidence="1">
    <location>
        <begin position="1317"/>
        <end position="1330"/>
    </location>
</feature>
<dbReference type="Proteomes" id="UP000734854">
    <property type="component" value="Unassembled WGS sequence"/>
</dbReference>
<dbReference type="PANTHER" id="PTHR35764">
    <property type="entry name" value="PROTEIN SHORTAGE IN CHIASMATA 1"/>
    <property type="match status" value="1"/>
</dbReference>
<dbReference type="InterPro" id="IPR038824">
    <property type="entry name" value="SHOC1-like"/>
</dbReference>
<evidence type="ECO:0000313" key="2">
    <source>
        <dbReference type="EMBL" id="KAG6503664.1"/>
    </source>
</evidence>
<proteinExistence type="predicted"/>
<accession>A0A8J5L154</accession>
<reference evidence="2 3" key="1">
    <citation type="submission" date="2020-08" db="EMBL/GenBank/DDBJ databases">
        <title>Plant Genome Project.</title>
        <authorList>
            <person name="Zhang R.-G."/>
        </authorList>
    </citation>
    <scope>NUCLEOTIDE SEQUENCE [LARGE SCALE GENOMIC DNA]</scope>
    <source>
        <tissue evidence="2">Rhizome</tissue>
    </source>
</reference>
<feature type="compositionally biased region" description="Polar residues" evidence="1">
    <location>
        <begin position="1468"/>
        <end position="1478"/>
    </location>
</feature>
<comment type="caution">
    <text evidence="2">The sequence shown here is derived from an EMBL/GenBank/DDBJ whole genome shotgun (WGS) entry which is preliminary data.</text>
</comment>
<feature type="region of interest" description="Disordered" evidence="1">
    <location>
        <begin position="1305"/>
        <end position="1330"/>
    </location>
</feature>
<name>A0A8J5L154_ZINOF</name>
<organism evidence="2 3">
    <name type="scientific">Zingiber officinale</name>
    <name type="common">Ginger</name>
    <name type="synonym">Amomum zingiber</name>
    <dbReference type="NCBI Taxonomy" id="94328"/>
    <lineage>
        <taxon>Eukaryota</taxon>
        <taxon>Viridiplantae</taxon>
        <taxon>Streptophyta</taxon>
        <taxon>Embryophyta</taxon>
        <taxon>Tracheophyta</taxon>
        <taxon>Spermatophyta</taxon>
        <taxon>Magnoliopsida</taxon>
        <taxon>Liliopsida</taxon>
        <taxon>Zingiberales</taxon>
        <taxon>Zingiberaceae</taxon>
        <taxon>Zingiber</taxon>
    </lineage>
</organism>
<dbReference type="PANTHER" id="PTHR35764:SF1">
    <property type="entry name" value="PROTEIN SHORTAGE IN CHIASMATA 1"/>
    <property type="match status" value="1"/>
</dbReference>
<dbReference type="EMBL" id="JACMSC010000010">
    <property type="protein sequence ID" value="KAG6503664.1"/>
    <property type="molecule type" value="Genomic_DNA"/>
</dbReference>
<feature type="compositionally biased region" description="Low complexity" evidence="1">
    <location>
        <begin position="1375"/>
        <end position="1384"/>
    </location>
</feature>
<gene>
    <name evidence="2" type="ORF">ZIOFF_035988</name>
</gene>
<feature type="compositionally biased region" description="Basic and acidic residues" evidence="1">
    <location>
        <begin position="1305"/>
        <end position="1315"/>
    </location>
</feature>
<sequence length="1603" mass="180427">MRSRFLNVDYFASRSSIGTLNRFQFLPLPVPLPPPDPCPSDPSFDLGISLDGIRIDRGITLDVDPFPIEDALSQFLSDIIPKTLPAAEDGGSLRISPRKKRFRSVPGVFEDNKVSEGSGAPDVVSEIVALLLHEERDLNGDLNLRHNELPAEDSERIELRQGIELHKEFLFEIVEIDLPLGETMGSEPEPSGIHFEIPGITISMDRVNIDIEVKVIYPHKIAKSIYLVDELDAIFDEHESSLRTRNFSTVEPKLILPQFEVKNFLESDAGISSAEAFGCLLSVIGPCIGSQDDKLVVSANEFLESNSVDIMGDVSGECLMDYSHQDKPMCLNSILEMDMINIGDVMLLENGPILYAVPADGHYSHLPCSIHLQEIQNFDFHSDDVLQSYVSSQLGKTLEMTDLMVVDDINHTDGLYQSFVSTELALVDDTFKSLPTPILSDDKTMKSKSMIVEELLHTLEPHSLSACDGIYLDWHLVLEGTCSNDVCLSYINMLYNVNTCETSSDVHIDRSEIASDIEFFEDFHESGDTLQSKELPTKDQYCVQHVTQLPFQNETTQLTNQGSLNDKTPEWKHNIISDNSSVLFESMTQSNDLNFFLDVRRGTSMRNYGHQAMKGSDKKISLPIPLSQNPCFTCEIPKEKFAQWVVDVHTVTLSDCILGLMEHTQETYLTILEESPYLKTNNWKINNDHETSGLSKQNILNLIIDKFLKECISDSSHEDITTLIALYGVKKLAYFLCFFGVHAAHLYISYLIGSIKKLAGRLQHLETLLEDIRSKSDRQLIESHPSLVLIEGILNSNIHNAEKILIVAERACLGYLTNFHKILSVAFTRNISASFPFKKFGIILEYGGPYASSRLSSMVPILGGLPRVHFIHVEFATHPTALFLCEGPDVFPLFYCSQLLSVSVVSISMALTLLYPFPDTSSQSIPGVEKSLNNIIEILNFVPSEKNSCLASKSGNERDSSYENQTIRSKDINCREPCFPEAVVIVNTQIFDKKMLISRRTSYKKILAMEKAGLQIVERDVHLPLDLVLDAAVCLIWYEARNSMGSKATEDSFISMFVENMATSILISLSYSFKSCILVSLFFNWHTRIFEGERSFLAAIMESSDALYAAAASLDINLQLFCSHEPDSTDDIILSCIKAATSSTKGIYPAMPESESIGESFLTRFPSINPLSAHVILSSGGSLVEFLQWSNERKIQAVAKYRVPEESISLFSALCRFGEVGESKSVMTQCSSIDSDIDSQLLSSPRKKQRNVSHILPTPSDDPFLACAEPLNQNIHLKENPPSFQQHQLRNFFNIHEKMRKIDNDDHNDMLDKTARGSASTGNGLSGRNESNYRGKSFIDVINDECIFLDENLSSTSDAFNFFEAVDSDSEPTIRSSKSTSRQTQSKKDHSVFPTSEEINHHMDSFLNDHPKFDDRIFKNEHTHFNYNKDDELMINCGHYKSFMQDNNANIINLSAQEKAPPADAGNPFSNTARQSSLHGPGWFTDILNRLKEKGNKQQQTIQTNPYCNSARILDTPIKTRSPSIIDAYRYQGNNQMSNPTKRKCKKDVKRQFSNNNKETYMTILQNLYFTRNGNEKQSRLVWRSRDSPNLDSNIRKRHREDW</sequence>
<dbReference type="GO" id="GO:0000712">
    <property type="term" value="P:resolution of meiotic recombination intermediates"/>
    <property type="evidence" value="ECO:0007669"/>
    <property type="project" value="TreeGrafter"/>
</dbReference>
<feature type="region of interest" description="Disordered" evidence="1">
    <location>
        <begin position="1371"/>
        <end position="1397"/>
    </location>
</feature>
<evidence type="ECO:0000256" key="1">
    <source>
        <dbReference type="SAM" id="MobiDB-lite"/>
    </source>
</evidence>
<feature type="region of interest" description="Disordered" evidence="1">
    <location>
        <begin position="1459"/>
        <end position="1481"/>
    </location>
</feature>
<protein>
    <recommendedName>
        <fullName evidence="4">Protein SHORTAGE IN CHIASMATA 1</fullName>
    </recommendedName>
</protein>
<keyword evidence="3" id="KW-1185">Reference proteome</keyword>
<evidence type="ECO:0008006" key="4">
    <source>
        <dbReference type="Google" id="ProtNLM"/>
    </source>
</evidence>
<evidence type="ECO:0000313" key="3">
    <source>
        <dbReference type="Proteomes" id="UP000734854"/>
    </source>
</evidence>